<dbReference type="Pfam" id="PF04978">
    <property type="entry name" value="MST"/>
    <property type="match status" value="1"/>
</dbReference>
<organism evidence="1 2">
    <name type="scientific">Lentzea rhizosphaerae</name>
    <dbReference type="NCBI Taxonomy" id="2041025"/>
    <lineage>
        <taxon>Bacteria</taxon>
        <taxon>Bacillati</taxon>
        <taxon>Actinomycetota</taxon>
        <taxon>Actinomycetes</taxon>
        <taxon>Pseudonocardiales</taxon>
        <taxon>Pseudonocardiaceae</taxon>
        <taxon>Lentzea</taxon>
    </lineage>
</organism>
<keyword evidence="2" id="KW-1185">Reference proteome</keyword>
<name>A0ABV8BVR6_9PSEU</name>
<dbReference type="EMBL" id="JBHRZI010000015">
    <property type="protein sequence ID" value="MFC3893889.1"/>
    <property type="molecule type" value="Genomic_DNA"/>
</dbReference>
<dbReference type="Proteomes" id="UP001595690">
    <property type="component" value="Unassembled WGS sequence"/>
</dbReference>
<dbReference type="InterPro" id="IPR034660">
    <property type="entry name" value="DinB/YfiT-like"/>
</dbReference>
<sequence>MASDPKADLHRYLKAARQTMLWKIDGLSEYDARRPLTPTGTNLLGLIKHLASCEQGYFGACMGRPFPETLPWLDDEDNNPNADMYATADETREDILSLYARVASFSDAVISELPLDAPGVVPWWPEERKYVTLHVLLVHLIAETNRHAGHADILRESLDGEAGLRAEASNLPELDWAEYRDRVEKAARQAAERQAAVQELGITADRGGGAIDTADHG</sequence>
<proteinExistence type="predicted"/>
<reference evidence="2" key="1">
    <citation type="journal article" date="2019" name="Int. J. Syst. Evol. Microbiol.">
        <title>The Global Catalogue of Microorganisms (GCM) 10K type strain sequencing project: providing services to taxonomists for standard genome sequencing and annotation.</title>
        <authorList>
            <consortium name="The Broad Institute Genomics Platform"/>
            <consortium name="The Broad Institute Genome Sequencing Center for Infectious Disease"/>
            <person name="Wu L."/>
            <person name="Ma J."/>
        </authorList>
    </citation>
    <scope>NUCLEOTIDE SEQUENCE [LARGE SCALE GENOMIC DNA]</scope>
    <source>
        <strain evidence="2">CGMCC 4.7405</strain>
    </source>
</reference>
<evidence type="ECO:0000313" key="2">
    <source>
        <dbReference type="Proteomes" id="UP001595690"/>
    </source>
</evidence>
<evidence type="ECO:0000313" key="1">
    <source>
        <dbReference type="EMBL" id="MFC3893889.1"/>
    </source>
</evidence>
<accession>A0ABV8BVR6</accession>
<dbReference type="SUPFAM" id="SSF109854">
    <property type="entry name" value="DinB/YfiT-like putative metalloenzymes"/>
    <property type="match status" value="1"/>
</dbReference>
<dbReference type="InterPro" id="IPR007061">
    <property type="entry name" value="MST-like"/>
</dbReference>
<gene>
    <name evidence="1" type="ORF">ACFOWZ_20625</name>
</gene>
<comment type="caution">
    <text evidence="1">The sequence shown here is derived from an EMBL/GenBank/DDBJ whole genome shotgun (WGS) entry which is preliminary data.</text>
</comment>
<dbReference type="RefSeq" id="WP_382374775.1">
    <property type="nucleotide sequence ID" value="NZ_JBHRZI010000015.1"/>
</dbReference>
<protein>
    <submittedName>
        <fullName evidence="1">DinB family protein</fullName>
    </submittedName>
</protein>
<dbReference type="Gene3D" id="1.20.120.450">
    <property type="entry name" value="dinb family like domain"/>
    <property type="match status" value="1"/>
</dbReference>